<dbReference type="InterPro" id="IPR003033">
    <property type="entry name" value="SCP2_sterol-bd_dom"/>
</dbReference>
<sequence>MSEVIEKAVEALNAKMEGGFDGLAKFVISGEGAVIIDENGARAATGDDPADVTLTADTDTFRGMLDGDVNPTSAFMTGKLSVDGDMGLAMKLGAALG</sequence>
<evidence type="ECO:0000313" key="2">
    <source>
        <dbReference type="EMBL" id="PTN01742.1"/>
    </source>
</evidence>
<dbReference type="SUPFAM" id="SSF55718">
    <property type="entry name" value="SCP-like"/>
    <property type="match status" value="1"/>
</dbReference>
<reference evidence="2 3" key="1">
    <citation type="submission" date="2018-04" db="EMBL/GenBank/DDBJ databases">
        <title>Genomic Encyclopedia of Archaeal and Bacterial Type Strains, Phase II (KMG-II): from individual species to whole genera.</title>
        <authorList>
            <person name="Goeker M."/>
        </authorList>
    </citation>
    <scope>NUCLEOTIDE SEQUENCE [LARGE SCALE GENOMIC DNA]</scope>
    <source>
        <strain evidence="2 3">DSM 18064</strain>
    </source>
</reference>
<keyword evidence="3" id="KW-1185">Reference proteome</keyword>
<dbReference type="Proteomes" id="UP000243859">
    <property type="component" value="Unassembled WGS sequence"/>
</dbReference>
<proteinExistence type="predicted"/>
<feature type="domain" description="SCP2" evidence="1">
    <location>
        <begin position="22"/>
        <end position="96"/>
    </location>
</feature>
<comment type="caution">
    <text evidence="2">The sequence shown here is derived from an EMBL/GenBank/DDBJ whole genome shotgun (WGS) entry which is preliminary data.</text>
</comment>
<evidence type="ECO:0000259" key="1">
    <source>
        <dbReference type="Pfam" id="PF02036"/>
    </source>
</evidence>
<dbReference type="Pfam" id="PF02036">
    <property type="entry name" value="SCP2"/>
    <property type="match status" value="1"/>
</dbReference>
<accession>A0A2T5BR61</accession>
<dbReference type="RefSeq" id="WP_107892719.1">
    <property type="nucleotide sequence ID" value="NZ_NHSI01000059.1"/>
</dbReference>
<dbReference type="Gene3D" id="3.30.1050.10">
    <property type="entry name" value="SCP2 sterol-binding domain"/>
    <property type="match status" value="1"/>
</dbReference>
<organism evidence="2 3">
    <name type="scientific">Rhodovulum imhoffii</name>
    <dbReference type="NCBI Taxonomy" id="365340"/>
    <lineage>
        <taxon>Bacteria</taxon>
        <taxon>Pseudomonadati</taxon>
        <taxon>Pseudomonadota</taxon>
        <taxon>Alphaproteobacteria</taxon>
        <taxon>Rhodobacterales</taxon>
        <taxon>Paracoccaceae</taxon>
        <taxon>Rhodovulum</taxon>
    </lineage>
</organism>
<dbReference type="EMBL" id="QAAA01000010">
    <property type="protein sequence ID" value="PTN01742.1"/>
    <property type="molecule type" value="Genomic_DNA"/>
</dbReference>
<dbReference type="AlphaFoldDB" id="A0A2T5BR61"/>
<dbReference type="OrthoDB" id="9809312at2"/>
<name>A0A2T5BR61_9RHOB</name>
<protein>
    <submittedName>
        <fullName evidence="2">SCP-2 sterol transfer family protein</fullName>
    </submittedName>
</protein>
<dbReference type="InterPro" id="IPR036527">
    <property type="entry name" value="SCP2_sterol-bd_dom_sf"/>
</dbReference>
<gene>
    <name evidence="2" type="ORF">C8N32_11023</name>
</gene>
<evidence type="ECO:0000313" key="3">
    <source>
        <dbReference type="Proteomes" id="UP000243859"/>
    </source>
</evidence>